<accession>L9X3I6</accession>
<dbReference type="PANTHER" id="PTHR42752:SF1">
    <property type="entry name" value="IMIDAZOLONEPROPIONASE-RELATED"/>
    <property type="match status" value="1"/>
</dbReference>
<evidence type="ECO:0000256" key="5">
    <source>
        <dbReference type="ARBA" id="ARBA00022833"/>
    </source>
</evidence>
<dbReference type="NCBIfam" id="TIGR01224">
    <property type="entry name" value="hutI"/>
    <property type="match status" value="1"/>
</dbReference>
<dbReference type="InterPro" id="IPR005920">
    <property type="entry name" value="HutI"/>
</dbReference>
<dbReference type="HAMAP" id="MF_00372">
    <property type="entry name" value="HutI"/>
    <property type="match status" value="1"/>
</dbReference>
<keyword evidence="10" id="KW-1185">Reference proteome</keyword>
<dbReference type="FunFam" id="3.20.20.140:FF:000007">
    <property type="entry name" value="Imidazolonepropionase"/>
    <property type="match status" value="1"/>
</dbReference>
<evidence type="ECO:0000256" key="3">
    <source>
        <dbReference type="ARBA" id="ARBA00022801"/>
    </source>
</evidence>
<name>L9X3I6_9EURY</name>
<organism evidence="9 10">
    <name type="scientific">Natronococcus jeotgali DSM 18795</name>
    <dbReference type="NCBI Taxonomy" id="1227498"/>
    <lineage>
        <taxon>Archaea</taxon>
        <taxon>Methanobacteriati</taxon>
        <taxon>Methanobacteriota</taxon>
        <taxon>Stenosarchaea group</taxon>
        <taxon>Halobacteria</taxon>
        <taxon>Halobacteriales</taxon>
        <taxon>Natrialbaceae</taxon>
        <taxon>Natronococcus</taxon>
    </lineage>
</organism>
<evidence type="ECO:0000259" key="8">
    <source>
        <dbReference type="Pfam" id="PF01979"/>
    </source>
</evidence>
<dbReference type="EC" id="3.5.2.7" evidence="1 7"/>
<feature type="binding site" evidence="7">
    <location>
        <position position="80"/>
    </location>
    <ligand>
        <name>Fe(3+)</name>
        <dbReference type="ChEBI" id="CHEBI:29034"/>
    </ligand>
</feature>
<dbReference type="GO" id="GO:0019557">
    <property type="term" value="P:L-histidine catabolic process to glutamate and formate"/>
    <property type="evidence" value="ECO:0007669"/>
    <property type="project" value="UniProtKB-UniPathway"/>
</dbReference>
<dbReference type="Pfam" id="PF01979">
    <property type="entry name" value="Amidohydro_1"/>
    <property type="match status" value="1"/>
</dbReference>
<dbReference type="Proteomes" id="UP000011531">
    <property type="component" value="Unassembled WGS sequence"/>
</dbReference>
<dbReference type="OrthoDB" id="24954at2157"/>
<dbReference type="RefSeq" id="WP_008425190.1">
    <property type="nucleotide sequence ID" value="NZ_AOIA01000129.1"/>
</dbReference>
<feature type="binding site" evidence="7">
    <location>
        <position position="322"/>
    </location>
    <ligand>
        <name>Fe(3+)</name>
        <dbReference type="ChEBI" id="CHEBI:29034"/>
    </ligand>
</feature>
<comment type="pathway">
    <text evidence="7">Amino-acid degradation; L-histidine degradation into L-glutamate; N-formimidoyl-L-glutamate from L-histidine: step 3/3.</text>
</comment>
<feature type="binding site" evidence="7">
    <location>
        <position position="248"/>
    </location>
    <ligand>
        <name>Zn(2+)</name>
        <dbReference type="ChEBI" id="CHEBI:29105"/>
    </ligand>
</feature>
<dbReference type="STRING" id="1227498.C492_15856"/>
<dbReference type="GO" id="GO:0050480">
    <property type="term" value="F:imidazolonepropionase activity"/>
    <property type="evidence" value="ECO:0007669"/>
    <property type="project" value="UniProtKB-UniRule"/>
</dbReference>
<dbReference type="InterPro" id="IPR011059">
    <property type="entry name" value="Metal-dep_hydrolase_composite"/>
</dbReference>
<dbReference type="GO" id="GO:0019556">
    <property type="term" value="P:L-histidine catabolic process to glutamate and formamide"/>
    <property type="evidence" value="ECO:0007669"/>
    <property type="project" value="UniProtKB-UniRule"/>
</dbReference>
<dbReference type="EMBL" id="AOIA01000129">
    <property type="protein sequence ID" value="ELY55143.1"/>
    <property type="molecule type" value="Genomic_DNA"/>
</dbReference>
<dbReference type="InterPro" id="IPR006680">
    <property type="entry name" value="Amidohydro-rel"/>
</dbReference>
<dbReference type="PATRIC" id="fig|1227498.3.peg.3126"/>
<dbReference type="SUPFAM" id="SSF51556">
    <property type="entry name" value="Metallo-dependent hydrolases"/>
    <property type="match status" value="1"/>
</dbReference>
<feature type="binding site" evidence="7">
    <location>
        <position position="89"/>
    </location>
    <ligand>
        <name>4-imidazolone-5-propanoate</name>
        <dbReference type="ChEBI" id="CHEBI:77893"/>
    </ligand>
</feature>
<dbReference type="AlphaFoldDB" id="L9X3I6"/>
<comment type="caution">
    <text evidence="9">The sequence shown here is derived from an EMBL/GenBank/DDBJ whole genome shotgun (WGS) entry which is preliminary data.</text>
</comment>
<evidence type="ECO:0000256" key="7">
    <source>
        <dbReference type="HAMAP-Rule" id="MF_00372"/>
    </source>
</evidence>
<comment type="catalytic activity">
    <reaction evidence="7">
        <text>4-imidazolone-5-propanoate + H2O = N-formimidoyl-L-glutamate</text>
        <dbReference type="Rhea" id="RHEA:23660"/>
        <dbReference type="ChEBI" id="CHEBI:15377"/>
        <dbReference type="ChEBI" id="CHEBI:58928"/>
        <dbReference type="ChEBI" id="CHEBI:77893"/>
        <dbReference type="EC" id="3.5.2.7"/>
    </reaction>
</comment>
<feature type="binding site" evidence="7">
    <location>
        <position position="80"/>
    </location>
    <ligand>
        <name>Zn(2+)</name>
        <dbReference type="ChEBI" id="CHEBI:29105"/>
    </ligand>
</feature>
<keyword evidence="4 7" id="KW-0369">Histidine metabolism</keyword>
<dbReference type="GO" id="GO:0008270">
    <property type="term" value="F:zinc ion binding"/>
    <property type="evidence" value="ECO:0007669"/>
    <property type="project" value="UniProtKB-UniRule"/>
</dbReference>
<feature type="binding site" evidence="7">
    <location>
        <position position="324"/>
    </location>
    <ligand>
        <name>N-formimidoyl-L-glutamate</name>
        <dbReference type="ChEBI" id="CHEBI:58928"/>
    </ligand>
</feature>
<comment type="subcellular location">
    <subcellularLocation>
        <location evidence="7">Cytoplasm</location>
    </subcellularLocation>
</comment>
<dbReference type="UniPathway" id="UPA00379">
    <property type="reaction ID" value="UER00551"/>
</dbReference>
<dbReference type="GO" id="GO:0005506">
    <property type="term" value="F:iron ion binding"/>
    <property type="evidence" value="ECO:0007669"/>
    <property type="project" value="UniProtKB-UniRule"/>
</dbReference>
<dbReference type="SUPFAM" id="SSF51338">
    <property type="entry name" value="Composite domain of metallo-dependent hydrolases"/>
    <property type="match status" value="1"/>
</dbReference>
<feature type="binding site" evidence="7">
    <location>
        <position position="248"/>
    </location>
    <ligand>
        <name>Fe(3+)</name>
        <dbReference type="ChEBI" id="CHEBI:29034"/>
    </ligand>
</feature>
<evidence type="ECO:0000256" key="2">
    <source>
        <dbReference type="ARBA" id="ARBA00022723"/>
    </source>
</evidence>
<dbReference type="CDD" id="cd01296">
    <property type="entry name" value="Imidazolone-5PH"/>
    <property type="match status" value="1"/>
</dbReference>
<comment type="cofactor">
    <cofactor evidence="7">
        <name>Zn(2+)</name>
        <dbReference type="ChEBI" id="CHEBI:29105"/>
    </cofactor>
    <cofactor evidence="7">
        <name>Fe(3+)</name>
        <dbReference type="ChEBI" id="CHEBI:29034"/>
    </cofactor>
    <text evidence="7">Binds 1 zinc or iron ion per subunit.</text>
</comment>
<dbReference type="Gene3D" id="3.20.20.140">
    <property type="entry name" value="Metal-dependent hydrolases"/>
    <property type="match status" value="1"/>
</dbReference>
<keyword evidence="5 7" id="KW-0862">Zinc</keyword>
<proteinExistence type="inferred from homology"/>
<sequence length="411" mass="42667">MSGGDLSVVYGIGELVVGPGEDDSDGPLEIREDAAFAAVDGEVVAVASSEAITREYPPENAATAIDADGRAVVPGFVDPHTHAVFAGDRSDEFAAKLGGAEYREILAEGGGILRTVRAVREAGDDRLVASLAGHLETMLAHGTTTAEVKSGYGLDTETELRLLAAIDRADARQPVDLVPTFMGAHAVPERVDAEAYVDEVIGEQLPAVAEQGIAAFCDVFCEEGVFGVDQSRRVLEAGRERGLEPKIHAEEFTRLGGAELAAELGAVSADHLLCATDEDVDALVESGVVPVLLPGTAFGLGEGYADARAFLEAGAPVALATDFNPNCHSRSMEFVQTLGAVEMGLTPAEALLAATRNAALALGLEDGTGTLREGAPADAVVLEAPSYVHVAYRLDTSAVEAVLKSGEVVYE</sequence>
<gene>
    <name evidence="7" type="primary">hutI</name>
    <name evidence="9" type="ORF">C492_15856</name>
</gene>
<feature type="binding site" evidence="7">
    <location>
        <position position="152"/>
    </location>
    <ligand>
        <name>4-imidazolone-5-propanoate</name>
        <dbReference type="ChEBI" id="CHEBI:77893"/>
    </ligand>
</feature>
<feature type="binding site" evidence="7">
    <location>
        <position position="82"/>
    </location>
    <ligand>
        <name>Zn(2+)</name>
        <dbReference type="ChEBI" id="CHEBI:29105"/>
    </ligand>
</feature>
<dbReference type="GO" id="GO:0005737">
    <property type="term" value="C:cytoplasm"/>
    <property type="evidence" value="ECO:0007669"/>
    <property type="project" value="UniProtKB-SubCell"/>
</dbReference>
<keyword evidence="3 7" id="KW-0378">Hydrolase</keyword>
<feature type="binding site" evidence="7">
    <location>
        <position position="82"/>
    </location>
    <ligand>
        <name>Fe(3+)</name>
        <dbReference type="ChEBI" id="CHEBI:29034"/>
    </ligand>
</feature>
<protein>
    <recommendedName>
        <fullName evidence="1 7">Imidazolonepropionase</fullName>
        <ecNumber evidence="1 7">3.5.2.7</ecNumber>
    </recommendedName>
    <alternativeName>
        <fullName evidence="7">Imidazolone-5-propionate hydrolase</fullName>
    </alternativeName>
</protein>
<dbReference type="Gene3D" id="2.30.40.10">
    <property type="entry name" value="Urease, subunit C, domain 1"/>
    <property type="match status" value="1"/>
</dbReference>
<feature type="domain" description="Amidohydrolase-related" evidence="8">
    <location>
        <begin position="72"/>
        <end position="409"/>
    </location>
</feature>
<feature type="binding site" evidence="7">
    <location>
        <position position="322"/>
    </location>
    <ligand>
        <name>Zn(2+)</name>
        <dbReference type="ChEBI" id="CHEBI:29105"/>
    </ligand>
</feature>
<keyword evidence="7" id="KW-0963">Cytoplasm</keyword>
<evidence type="ECO:0000313" key="9">
    <source>
        <dbReference type="EMBL" id="ELY55143.1"/>
    </source>
</evidence>
<feature type="binding site" evidence="7">
    <location>
        <position position="251"/>
    </location>
    <ligand>
        <name>4-imidazolone-5-propanoate</name>
        <dbReference type="ChEBI" id="CHEBI:77893"/>
    </ligand>
</feature>
<dbReference type="PANTHER" id="PTHR42752">
    <property type="entry name" value="IMIDAZOLONEPROPIONASE"/>
    <property type="match status" value="1"/>
</dbReference>
<dbReference type="InterPro" id="IPR032466">
    <property type="entry name" value="Metal_Hydrolase"/>
</dbReference>
<evidence type="ECO:0000256" key="4">
    <source>
        <dbReference type="ARBA" id="ARBA00022808"/>
    </source>
</evidence>
<evidence type="ECO:0000313" key="10">
    <source>
        <dbReference type="Proteomes" id="UP000011531"/>
    </source>
</evidence>
<evidence type="ECO:0000256" key="6">
    <source>
        <dbReference type="ARBA" id="ARBA00023004"/>
    </source>
</evidence>
<comment type="similarity">
    <text evidence="7">Belongs to the metallo-dependent hydrolases superfamily. HutI family.</text>
</comment>
<evidence type="ECO:0000256" key="1">
    <source>
        <dbReference type="ARBA" id="ARBA00012864"/>
    </source>
</evidence>
<keyword evidence="6 7" id="KW-0408">Iron</keyword>
<feature type="binding site" evidence="7">
    <location>
        <position position="152"/>
    </location>
    <ligand>
        <name>N-formimidoyl-L-glutamate</name>
        <dbReference type="ChEBI" id="CHEBI:58928"/>
    </ligand>
</feature>
<reference evidence="9 10" key="1">
    <citation type="journal article" date="2014" name="PLoS Genet.">
        <title>Phylogenetically driven sequencing of extremely halophilic archaea reveals strategies for static and dynamic osmo-response.</title>
        <authorList>
            <person name="Becker E.A."/>
            <person name="Seitzer P.M."/>
            <person name="Tritt A."/>
            <person name="Larsen D."/>
            <person name="Krusor M."/>
            <person name="Yao A.I."/>
            <person name="Wu D."/>
            <person name="Madern D."/>
            <person name="Eisen J.A."/>
            <person name="Darling A.E."/>
            <person name="Facciotti M.T."/>
        </authorList>
    </citation>
    <scope>NUCLEOTIDE SEQUENCE [LARGE SCALE GENOMIC DNA]</scope>
    <source>
        <strain evidence="9 10">DSM 18795</strain>
    </source>
</reference>
<comment type="caution">
    <text evidence="7">Lacks conserved residue(s) required for the propagation of feature annotation.</text>
</comment>
<keyword evidence="2 7" id="KW-0479">Metal-binding</keyword>
<feature type="binding site" evidence="7">
    <location>
        <position position="185"/>
    </location>
    <ligand>
        <name>4-imidazolone-5-propanoate</name>
        <dbReference type="ChEBI" id="CHEBI:77893"/>
    </ligand>
</feature>
<comment type="function">
    <text evidence="7">Catalyzes the hydrolytic cleavage of the carbon-nitrogen bond in imidazolone-5-propanoate to yield N-formimidoyl-L-glutamate. It is the third step in the universal histidine degradation pathway.</text>
</comment>